<dbReference type="GO" id="GO:0004930">
    <property type="term" value="F:G protein-coupled receptor activity"/>
    <property type="evidence" value="ECO:0007669"/>
    <property type="project" value="UniProtKB-KW"/>
</dbReference>
<feature type="compositionally biased region" description="Acidic residues" evidence="8">
    <location>
        <begin position="424"/>
        <end position="434"/>
    </location>
</feature>
<dbReference type="PANTHER" id="PTHR24243:SF233">
    <property type="entry name" value="THYROTROPIN-RELEASING HORMONE RECEPTOR"/>
    <property type="match status" value="1"/>
</dbReference>
<dbReference type="SUPFAM" id="SSF81321">
    <property type="entry name" value="Family A G protein-coupled receptor-like"/>
    <property type="match status" value="1"/>
</dbReference>
<feature type="transmembrane region" description="Helical" evidence="9">
    <location>
        <begin position="22"/>
        <end position="44"/>
    </location>
</feature>
<evidence type="ECO:0000313" key="11">
    <source>
        <dbReference type="EMBL" id="CAL5137650.1"/>
    </source>
</evidence>
<keyword evidence="4" id="KW-0297">G-protein coupled receptor</keyword>
<feature type="transmembrane region" description="Helical" evidence="9">
    <location>
        <begin position="236"/>
        <end position="255"/>
    </location>
</feature>
<keyword evidence="5 9" id="KW-0472">Membrane</keyword>
<protein>
    <recommendedName>
        <fullName evidence="10">G-protein coupled receptors family 1 profile domain-containing protein</fullName>
    </recommendedName>
</protein>
<evidence type="ECO:0000313" key="12">
    <source>
        <dbReference type="Proteomes" id="UP001497525"/>
    </source>
</evidence>
<keyword evidence="6" id="KW-0675">Receptor</keyword>
<dbReference type="InterPro" id="IPR000276">
    <property type="entry name" value="GPCR_Rhodpsn"/>
</dbReference>
<feature type="transmembrane region" description="Helical" evidence="9">
    <location>
        <begin position="322"/>
        <end position="343"/>
    </location>
</feature>
<name>A0AAV2TLL5_CALDB</name>
<evidence type="ECO:0000256" key="3">
    <source>
        <dbReference type="ARBA" id="ARBA00022989"/>
    </source>
</evidence>
<evidence type="ECO:0000256" key="9">
    <source>
        <dbReference type="SAM" id="Phobius"/>
    </source>
</evidence>
<evidence type="ECO:0000256" key="8">
    <source>
        <dbReference type="SAM" id="MobiDB-lite"/>
    </source>
</evidence>
<dbReference type="Gene3D" id="1.20.1070.10">
    <property type="entry name" value="Rhodopsin 7-helix transmembrane proteins"/>
    <property type="match status" value="1"/>
</dbReference>
<evidence type="ECO:0000256" key="7">
    <source>
        <dbReference type="ARBA" id="ARBA00023224"/>
    </source>
</evidence>
<feature type="region of interest" description="Disordered" evidence="8">
    <location>
        <begin position="412"/>
        <end position="434"/>
    </location>
</feature>
<evidence type="ECO:0000259" key="10">
    <source>
        <dbReference type="PROSITE" id="PS50262"/>
    </source>
</evidence>
<dbReference type="PRINTS" id="PR00237">
    <property type="entry name" value="GPCRRHODOPSN"/>
</dbReference>
<dbReference type="GO" id="GO:0005886">
    <property type="term" value="C:plasma membrane"/>
    <property type="evidence" value="ECO:0007669"/>
    <property type="project" value="TreeGrafter"/>
</dbReference>
<proteinExistence type="predicted"/>
<dbReference type="Proteomes" id="UP001497525">
    <property type="component" value="Unassembled WGS sequence"/>
</dbReference>
<comment type="caution">
    <text evidence="11">The sequence shown here is derived from an EMBL/GenBank/DDBJ whole genome shotgun (WGS) entry which is preliminary data.</text>
</comment>
<keyword evidence="7" id="KW-0807">Transducer</keyword>
<evidence type="ECO:0000256" key="5">
    <source>
        <dbReference type="ARBA" id="ARBA00023136"/>
    </source>
</evidence>
<dbReference type="InterPro" id="IPR017452">
    <property type="entry name" value="GPCR_Rhodpsn_7TM"/>
</dbReference>
<dbReference type="EMBL" id="CAXLJL010000412">
    <property type="protein sequence ID" value="CAL5137650.1"/>
    <property type="molecule type" value="Genomic_DNA"/>
</dbReference>
<reference evidence="11" key="1">
    <citation type="submission" date="2024-06" db="EMBL/GenBank/DDBJ databases">
        <authorList>
            <person name="Liu X."/>
            <person name="Lenzi L."/>
            <person name="Haldenby T S."/>
            <person name="Uol C."/>
        </authorList>
    </citation>
    <scope>NUCLEOTIDE SEQUENCE</scope>
</reference>
<accession>A0AAV2TLL5</accession>
<dbReference type="PROSITE" id="PS50262">
    <property type="entry name" value="G_PROTEIN_RECEP_F1_2"/>
    <property type="match status" value="1"/>
</dbReference>
<sequence>MSGACPLHVQHVEAAVNYFRAFASPLIVVAGIFGNGMALVLFLSHKPWNRFSIYATSLAISDTLVLVLNTFLDDFLGRGLYFLTNKRWMIKLDATSLEACRFMELTGCWFAFTSGALLVAFNVDRVACLYLPLRCRPNGGICIAAVCSAAIMTLGFFLSIPVAALHNLVVGEVEEGLPNMTCGNCQNSSTQIGKELLRERIHNSSLHNTEISVSCAIGTDETSGRGPVPSFVVSTLFTYMAPCLFLIITSVLIAYKLISVKRKREVLQNTLKTSEHLARWNEMTKNSDVNHVEDKADQKPITSLIRRQRSMRMESRRENCRMVALFSISCFYLCFTFPVAVALCIRSALNYENPDCQHLFHAHFTRLLTSVKDINYALNGYIYPFFFQFYRAQMLKVSTCGLIKSRPARQNDSHATCGLRSENADEEDAEESVH</sequence>
<organism evidence="11 12">
    <name type="scientific">Calicophoron daubneyi</name>
    <name type="common">Rumen fluke</name>
    <name type="synonym">Paramphistomum daubneyi</name>
    <dbReference type="NCBI Taxonomy" id="300641"/>
    <lineage>
        <taxon>Eukaryota</taxon>
        <taxon>Metazoa</taxon>
        <taxon>Spiralia</taxon>
        <taxon>Lophotrochozoa</taxon>
        <taxon>Platyhelminthes</taxon>
        <taxon>Trematoda</taxon>
        <taxon>Digenea</taxon>
        <taxon>Plagiorchiida</taxon>
        <taxon>Pronocephalata</taxon>
        <taxon>Paramphistomoidea</taxon>
        <taxon>Paramphistomidae</taxon>
        <taxon>Calicophoron</taxon>
    </lineage>
</organism>
<feature type="transmembrane region" description="Helical" evidence="9">
    <location>
        <begin position="51"/>
        <end position="72"/>
    </location>
</feature>
<feature type="domain" description="G-protein coupled receptors family 1 profile" evidence="10">
    <location>
        <begin position="34"/>
        <end position="383"/>
    </location>
</feature>
<keyword evidence="3 9" id="KW-1133">Transmembrane helix</keyword>
<evidence type="ECO:0000256" key="4">
    <source>
        <dbReference type="ARBA" id="ARBA00023040"/>
    </source>
</evidence>
<evidence type="ECO:0000256" key="6">
    <source>
        <dbReference type="ARBA" id="ARBA00023170"/>
    </source>
</evidence>
<dbReference type="AlphaFoldDB" id="A0AAV2TLL5"/>
<feature type="transmembrane region" description="Helical" evidence="9">
    <location>
        <begin position="140"/>
        <end position="164"/>
    </location>
</feature>
<dbReference type="PANTHER" id="PTHR24243">
    <property type="entry name" value="G-PROTEIN COUPLED RECEPTOR"/>
    <property type="match status" value="1"/>
</dbReference>
<evidence type="ECO:0000256" key="2">
    <source>
        <dbReference type="ARBA" id="ARBA00022692"/>
    </source>
</evidence>
<evidence type="ECO:0000256" key="1">
    <source>
        <dbReference type="ARBA" id="ARBA00004141"/>
    </source>
</evidence>
<keyword evidence="2 9" id="KW-0812">Transmembrane</keyword>
<comment type="subcellular location">
    <subcellularLocation>
        <location evidence="1">Membrane</location>
        <topology evidence="1">Multi-pass membrane protein</topology>
    </subcellularLocation>
</comment>
<gene>
    <name evidence="11" type="ORF">CDAUBV1_LOCUS11933</name>
</gene>
<feature type="transmembrane region" description="Helical" evidence="9">
    <location>
        <begin position="109"/>
        <end position="133"/>
    </location>
</feature>